<dbReference type="EMBL" id="LNQR01000150">
    <property type="protein sequence ID" value="KWT73770.1"/>
    <property type="molecule type" value="Genomic_DNA"/>
</dbReference>
<evidence type="ECO:0000313" key="1">
    <source>
        <dbReference type="EMBL" id="KWT73770.1"/>
    </source>
</evidence>
<dbReference type="RefSeq" id="WP_085053933.1">
    <property type="nucleotide sequence ID" value="NZ_LNQR01000150.1"/>
</dbReference>
<accession>A0ABR5SC54</accession>
<dbReference type="Proteomes" id="UP000060487">
    <property type="component" value="Unassembled WGS sequence"/>
</dbReference>
<proteinExistence type="predicted"/>
<comment type="caution">
    <text evidence="1">The sequence shown here is derived from an EMBL/GenBank/DDBJ whole genome shotgun (WGS) entry which is preliminary data.</text>
</comment>
<protein>
    <recommendedName>
        <fullName evidence="3">Outer membrane efflux protein</fullName>
    </recommendedName>
</protein>
<evidence type="ECO:0008006" key="3">
    <source>
        <dbReference type="Google" id="ProtNLM"/>
    </source>
</evidence>
<sequence>MASDPSGIINNAYTQSNNTVTSAANYANRLAQLAEVEFNISTVPDMDLEALDEMKSAINNILSNVPSISNKFKDSTDYDKAEKPDDISVGKMDKINVPDFTDAVPAVNYPQPLNLKPLAEPVNTYSKTSYKMPDAPKTNMPKAPEIAELSFPGAPSYDFPTFSVLSPADDIGEPTNYFSYDEAAFDSALQSPVVAALLNDIAGGSVPDEALEYNLAIARIDNQIEKAVSDAKRTFTQSGFSMPTGAMLSAIQAARLSAANQKITAVADHSLKMSSLKIDNRKAALTNAIQYESILRQFFGLVWERALNAAKYLNDAGMALFNARLEKYKAKWQAYSIAVQVFTEKIKALSIRADIYRAELQAVQIKAEVGKTRVEVYNAQIAAIEAQIKIYQSSLDAVKTSIEIDFQQLKVYAAETEAFGHMVSAQNTQLEMYKATIAAENMKYEPYKLALSAYQARLDGKKISTQIGEANLKAKTEEAKFKIEQYTADIMNYKGQVDSQMTYLQRLVELYQGDVSAFNAKGLLTEKAYGTLYDVRKTNVGFNIDKAKFALQKSELELKQQINQYDLKLNANKAVADVYKTLAAGFTSAINAIAMVTQTTK</sequence>
<name>A0ABR5SC54_9BACT</name>
<evidence type="ECO:0000313" key="2">
    <source>
        <dbReference type="Proteomes" id="UP000060487"/>
    </source>
</evidence>
<reference evidence="1 2" key="1">
    <citation type="submission" date="2015-11" db="EMBL/GenBank/DDBJ databases">
        <authorList>
            <person name="Lin W."/>
        </authorList>
    </citation>
    <scope>NUCLEOTIDE SEQUENCE [LARGE SCALE GENOMIC DNA]</scope>
    <source>
        <strain evidence="1 2">HCH-1</strain>
    </source>
</reference>
<gene>
    <name evidence="1" type="ORF">ASN18_3352</name>
</gene>
<organism evidence="1 2">
    <name type="scientific">Candidatus Magnetominusculus xianensis</name>
    <dbReference type="NCBI Taxonomy" id="1748249"/>
    <lineage>
        <taxon>Bacteria</taxon>
        <taxon>Pseudomonadati</taxon>
        <taxon>Nitrospirota</taxon>
        <taxon>Nitrospiria</taxon>
        <taxon>Nitrospirales</taxon>
        <taxon>Nitrospiraceae</taxon>
        <taxon>Candidatus Magnetominusculus</taxon>
    </lineage>
</organism>
<keyword evidence="2" id="KW-1185">Reference proteome</keyword>